<reference evidence="2 3" key="1">
    <citation type="journal article" date="2011" name="J. Bacteriol.">
        <title>Complete genome sequence of Methanosaeta concilii, a specialist in aceticlastic methanogenesis.</title>
        <authorList>
            <person name="Barber R.D."/>
            <person name="Zhang L."/>
            <person name="Harnack M."/>
            <person name="Olson M.V."/>
            <person name="Kaul R."/>
            <person name="Ingram-Smith C."/>
            <person name="Smith K.S."/>
        </authorList>
    </citation>
    <scope>NUCLEOTIDE SEQUENCE [LARGE SCALE GENOMIC DNA]</scope>
    <source>
        <strain evidence="3">ATCC 5969 / DSM 3671 / JCM 10134 / NBRC 103675 / OCM 69 / GP-6</strain>
    </source>
</reference>
<dbReference type="AlphaFoldDB" id="F4BWE3"/>
<keyword evidence="3" id="KW-1185">Reference proteome</keyword>
<organism evidence="2 3">
    <name type="scientific">Methanothrix soehngenii (strain ATCC 5969 / DSM 3671 / JCM 10134 / NBRC 103675 / OCM 69 / GP-6)</name>
    <name type="common">Methanosaeta concilii</name>
    <dbReference type="NCBI Taxonomy" id="990316"/>
    <lineage>
        <taxon>Archaea</taxon>
        <taxon>Methanobacteriati</taxon>
        <taxon>Methanobacteriota</taxon>
        <taxon>Stenosarchaea group</taxon>
        <taxon>Methanomicrobia</taxon>
        <taxon>Methanotrichales</taxon>
        <taxon>Methanotrichaceae</taxon>
        <taxon>Methanothrix</taxon>
    </lineage>
</organism>
<dbReference type="HOGENOM" id="CLU_1521864_0_0_2"/>
<dbReference type="EMBL" id="CP002565">
    <property type="protein sequence ID" value="AEB69753.1"/>
    <property type="molecule type" value="Genomic_DNA"/>
</dbReference>
<protein>
    <submittedName>
        <fullName evidence="2">Uncharacterized protein</fullName>
    </submittedName>
</protein>
<name>F4BWE3_METSG</name>
<dbReference type="InParanoid" id="F4BWE3"/>
<dbReference type="KEGG" id="mcj:MCON_3541"/>
<sequence>MALSPAEEQYSEICINPIALQKRLIQELLNLREERQQLLAKLRDLSSTPEPDRDLVASVNGALDLKGDISKQAGVPFEVSAKMLEMDLTIQILEQRISAMEEKKRTSHGRATAHRIKRLEELLKDYGGSQAFKQLQSDLGLSPSQFTRLVKCLDKRCFEIQRCPGAQRGEKMLILK</sequence>
<feature type="coiled-coil region" evidence="1">
    <location>
        <begin position="21"/>
        <end position="48"/>
    </location>
</feature>
<dbReference type="GeneID" id="10462719"/>
<accession>F4BWE3</accession>
<evidence type="ECO:0000313" key="2">
    <source>
        <dbReference type="EMBL" id="AEB69753.1"/>
    </source>
</evidence>
<evidence type="ECO:0000256" key="1">
    <source>
        <dbReference type="SAM" id="Coils"/>
    </source>
</evidence>
<dbReference type="Proteomes" id="UP000007807">
    <property type="component" value="Chromosome"/>
</dbReference>
<evidence type="ECO:0000313" key="3">
    <source>
        <dbReference type="Proteomes" id="UP000007807"/>
    </source>
</evidence>
<dbReference type="RefSeq" id="WP_013720757.1">
    <property type="nucleotide sequence ID" value="NC_015416.1"/>
</dbReference>
<proteinExistence type="predicted"/>
<gene>
    <name evidence="2" type="ordered locus">MCON_3541</name>
</gene>
<keyword evidence="1" id="KW-0175">Coiled coil</keyword>